<sequence>MTSSSSPRRWGVSSPAVLTLVQDFLQDAATRTHERLGDVAGVAITSAVEGGEPLTAGSSTELAAAVDRVQYSIGIGPCLDALQEGRENYVPDLARDRRWDPYGIEAASLGVRTSLSVPVVDGRSGVLGVVKVYAATVDGLDDRQRHLARAFALEVAGGVGLANTLVSTSLELDDRIDAMDTRRTIDLATGLLMGRLGCSAEEAFGLLRRESQNHNTKVTEVAADLVARSSNPAAGSAAADTQDRLPGGAQQAPFSRRGEAPAQGR</sequence>
<dbReference type="Pfam" id="PF03861">
    <property type="entry name" value="ANTAR"/>
    <property type="match status" value="1"/>
</dbReference>
<evidence type="ECO:0000256" key="1">
    <source>
        <dbReference type="ARBA" id="ARBA00022679"/>
    </source>
</evidence>
<dbReference type="InterPro" id="IPR029016">
    <property type="entry name" value="GAF-like_dom_sf"/>
</dbReference>
<dbReference type="SMART" id="SM01012">
    <property type="entry name" value="ANTAR"/>
    <property type="match status" value="1"/>
</dbReference>
<dbReference type="SUPFAM" id="SSF52172">
    <property type="entry name" value="CheY-like"/>
    <property type="match status" value="1"/>
</dbReference>
<evidence type="ECO:0000256" key="2">
    <source>
        <dbReference type="ARBA" id="ARBA00022777"/>
    </source>
</evidence>
<dbReference type="EMBL" id="JACHZG010000001">
    <property type="protein sequence ID" value="MBB3325765.1"/>
    <property type="molecule type" value="Genomic_DNA"/>
</dbReference>
<dbReference type="PROSITE" id="PS50921">
    <property type="entry name" value="ANTAR"/>
    <property type="match status" value="1"/>
</dbReference>
<evidence type="ECO:0000313" key="7">
    <source>
        <dbReference type="EMBL" id="MBB3325765.1"/>
    </source>
</evidence>
<dbReference type="GO" id="GO:0003723">
    <property type="term" value="F:RNA binding"/>
    <property type="evidence" value="ECO:0007669"/>
    <property type="project" value="InterPro"/>
</dbReference>
<protein>
    <submittedName>
        <fullName evidence="7">GAF domain-containing protein</fullName>
    </submittedName>
</protein>
<feature type="region of interest" description="Disordered" evidence="5">
    <location>
        <begin position="229"/>
        <end position="265"/>
    </location>
</feature>
<evidence type="ECO:0000259" key="6">
    <source>
        <dbReference type="PROSITE" id="PS50921"/>
    </source>
</evidence>
<accession>A0A7W5JT48</accession>
<keyword evidence="2" id="KW-0418">Kinase</keyword>
<dbReference type="Proteomes" id="UP000565572">
    <property type="component" value="Unassembled WGS sequence"/>
</dbReference>
<evidence type="ECO:0000256" key="4">
    <source>
        <dbReference type="ARBA" id="ARBA00023163"/>
    </source>
</evidence>
<keyword evidence="1" id="KW-0808">Transferase</keyword>
<reference evidence="7 8" key="1">
    <citation type="submission" date="2020-08" db="EMBL/GenBank/DDBJ databases">
        <title>Sequencing the genomes of 1000 actinobacteria strains.</title>
        <authorList>
            <person name="Klenk H.-P."/>
        </authorList>
    </citation>
    <scope>NUCLEOTIDE SEQUENCE [LARGE SCALE GENOMIC DNA]</scope>
    <source>
        <strain evidence="7 8">DSM 11053</strain>
    </source>
</reference>
<dbReference type="Gene3D" id="1.10.10.10">
    <property type="entry name" value="Winged helix-like DNA-binding domain superfamily/Winged helix DNA-binding domain"/>
    <property type="match status" value="1"/>
</dbReference>
<evidence type="ECO:0000313" key="8">
    <source>
        <dbReference type="Proteomes" id="UP000565572"/>
    </source>
</evidence>
<dbReference type="InterPro" id="IPR005561">
    <property type="entry name" value="ANTAR"/>
</dbReference>
<keyword evidence="4" id="KW-0804">Transcription</keyword>
<dbReference type="InterPro" id="IPR011006">
    <property type="entry name" value="CheY-like_superfamily"/>
</dbReference>
<dbReference type="PIRSF" id="PIRSF036625">
    <property type="entry name" value="GAF_ANTAR"/>
    <property type="match status" value="1"/>
</dbReference>
<comment type="caution">
    <text evidence="7">The sequence shown here is derived from an EMBL/GenBank/DDBJ whole genome shotgun (WGS) entry which is preliminary data.</text>
</comment>
<dbReference type="InterPro" id="IPR012074">
    <property type="entry name" value="GAF_ANTAR"/>
</dbReference>
<dbReference type="GO" id="GO:0016301">
    <property type="term" value="F:kinase activity"/>
    <property type="evidence" value="ECO:0007669"/>
    <property type="project" value="UniProtKB-KW"/>
</dbReference>
<feature type="domain" description="ANTAR" evidence="6">
    <location>
        <begin position="165"/>
        <end position="226"/>
    </location>
</feature>
<name>A0A7W5JT48_9ACTN</name>
<proteinExistence type="predicted"/>
<dbReference type="InterPro" id="IPR003018">
    <property type="entry name" value="GAF"/>
</dbReference>
<dbReference type="RefSeq" id="WP_183336821.1">
    <property type="nucleotide sequence ID" value="NZ_JACHZG010000001.1"/>
</dbReference>
<keyword evidence="3" id="KW-0805">Transcription regulation</keyword>
<dbReference type="Pfam" id="PF13185">
    <property type="entry name" value="GAF_2"/>
    <property type="match status" value="1"/>
</dbReference>
<dbReference type="SMART" id="SM00065">
    <property type="entry name" value="GAF"/>
    <property type="match status" value="1"/>
</dbReference>
<dbReference type="AlphaFoldDB" id="A0A7W5JT48"/>
<gene>
    <name evidence="7" type="ORF">FHX39_000709</name>
</gene>
<evidence type="ECO:0000256" key="5">
    <source>
        <dbReference type="SAM" id="MobiDB-lite"/>
    </source>
</evidence>
<organism evidence="7 8">
    <name type="scientific">Microlunatus antarcticus</name>
    <dbReference type="NCBI Taxonomy" id="53388"/>
    <lineage>
        <taxon>Bacteria</taxon>
        <taxon>Bacillati</taxon>
        <taxon>Actinomycetota</taxon>
        <taxon>Actinomycetes</taxon>
        <taxon>Propionibacteriales</taxon>
        <taxon>Propionibacteriaceae</taxon>
        <taxon>Microlunatus</taxon>
    </lineage>
</organism>
<evidence type="ECO:0000256" key="3">
    <source>
        <dbReference type="ARBA" id="ARBA00023015"/>
    </source>
</evidence>
<dbReference type="InterPro" id="IPR036388">
    <property type="entry name" value="WH-like_DNA-bd_sf"/>
</dbReference>
<dbReference type="SUPFAM" id="SSF55781">
    <property type="entry name" value="GAF domain-like"/>
    <property type="match status" value="1"/>
</dbReference>
<keyword evidence="8" id="KW-1185">Reference proteome</keyword>
<dbReference type="Gene3D" id="3.30.450.40">
    <property type="match status" value="1"/>
</dbReference>